<feature type="region of interest" description="Disordered" evidence="1">
    <location>
        <begin position="57"/>
        <end position="84"/>
    </location>
</feature>
<dbReference type="EMBL" id="DF238799">
    <property type="protein sequence ID" value="GAC95976.1"/>
    <property type="molecule type" value="Genomic_DNA"/>
</dbReference>
<protein>
    <submittedName>
        <fullName evidence="2">Uncharacterized protein</fullName>
    </submittedName>
</protein>
<evidence type="ECO:0000313" key="3">
    <source>
        <dbReference type="Proteomes" id="UP000014071"/>
    </source>
</evidence>
<dbReference type="Proteomes" id="UP000014071">
    <property type="component" value="Unassembled WGS sequence"/>
</dbReference>
<evidence type="ECO:0000256" key="1">
    <source>
        <dbReference type="SAM" id="MobiDB-lite"/>
    </source>
</evidence>
<dbReference type="HOGENOM" id="CLU_1816650_0_0_1"/>
<feature type="region of interest" description="Disordered" evidence="1">
    <location>
        <begin position="1"/>
        <end position="28"/>
    </location>
</feature>
<sequence>MYAADVRSSKHSEPNTESSRTNQSRHMERNVFKWSQAKIVGEECMVLQVEVWTPRATQSMAKERSEDRIRSVARASSMPPCPSLHWLRRQSNERLVSSRRQSLQARLDSVYGHGDTAEKISSTQYGRSTSAHHRLTFLVTAG</sequence>
<name>R9P3N9_PSEHS</name>
<evidence type="ECO:0000313" key="2">
    <source>
        <dbReference type="EMBL" id="GAC95976.1"/>
    </source>
</evidence>
<dbReference type="AlphaFoldDB" id="R9P3N9"/>
<feature type="compositionally biased region" description="Polar residues" evidence="1">
    <location>
        <begin position="15"/>
        <end position="24"/>
    </location>
</feature>
<accession>R9P3N9</accession>
<proteinExistence type="predicted"/>
<dbReference type="GeneID" id="24108842"/>
<keyword evidence="3" id="KW-1185">Reference proteome</keyword>
<gene>
    <name evidence="2" type="ORF">PHSY_003554</name>
</gene>
<reference evidence="3" key="1">
    <citation type="journal article" date="2013" name="Genome Announc.">
        <title>Draft genome sequence of the basidiomycetous yeast-like fungus Pseudozyma hubeiensis SY62, which produces an abundant amount of the biosurfactant mannosylerythritol lipids.</title>
        <authorList>
            <person name="Konishi M."/>
            <person name="Hatada Y."/>
            <person name="Horiuchi J."/>
        </authorList>
    </citation>
    <scope>NUCLEOTIDE SEQUENCE [LARGE SCALE GENOMIC DNA]</scope>
    <source>
        <strain evidence="3">SY62</strain>
    </source>
</reference>
<dbReference type="OrthoDB" id="10571922at2759"/>
<feature type="compositionally biased region" description="Basic and acidic residues" evidence="1">
    <location>
        <begin position="61"/>
        <end position="70"/>
    </location>
</feature>
<dbReference type="RefSeq" id="XP_012189563.1">
    <property type="nucleotide sequence ID" value="XM_012334173.1"/>
</dbReference>
<organism evidence="2 3">
    <name type="scientific">Pseudozyma hubeiensis (strain SY62)</name>
    <name type="common">Yeast</name>
    <dbReference type="NCBI Taxonomy" id="1305764"/>
    <lineage>
        <taxon>Eukaryota</taxon>
        <taxon>Fungi</taxon>
        <taxon>Dikarya</taxon>
        <taxon>Basidiomycota</taxon>
        <taxon>Ustilaginomycotina</taxon>
        <taxon>Ustilaginomycetes</taxon>
        <taxon>Ustilaginales</taxon>
        <taxon>Ustilaginaceae</taxon>
        <taxon>Pseudozyma</taxon>
    </lineage>
</organism>